<gene>
    <name evidence="3" type="ORF">GCM10010238_27920</name>
</gene>
<sequence length="329" mass="34470">MLALTPRPPFPGTVHPPTRTPRLRTTLAAVLLTLACLLTPCAALAAWAVHGLTDTRRHADAMAPLATDPRVRDAVADTVRDAVFAQLGAHPDAVATGAGAPRQTARAFVHDAARSFTRTRAFRAGWDTAHRTVHAALVRALRDPGPRRSRPVTVDLAPVTARVKHQLALDHVPFAHRIPVRHTTVTVLGAAETDRLRKGYRVLDVAARWLPLAAVACALAGITVAACRRHAVTAAGLGTALGGALLGLAVTIGRRLTLSELPGAVHGPAAGAVYDALTAGLRSAAWLLVALGLGTALVSWLTGRLARRRPSVVSSSGEVGELSDRAPRL</sequence>
<feature type="signal peptide" evidence="2">
    <location>
        <begin position="1"/>
        <end position="45"/>
    </location>
</feature>
<keyword evidence="1" id="KW-0812">Transmembrane</keyword>
<evidence type="ECO:0000256" key="2">
    <source>
        <dbReference type="SAM" id="SignalP"/>
    </source>
</evidence>
<organism evidence="3 4">
    <name type="scientific">Streptomyces griseoviridis</name>
    <dbReference type="NCBI Taxonomy" id="45398"/>
    <lineage>
        <taxon>Bacteria</taxon>
        <taxon>Bacillati</taxon>
        <taxon>Actinomycetota</taxon>
        <taxon>Actinomycetes</taxon>
        <taxon>Kitasatosporales</taxon>
        <taxon>Streptomycetaceae</taxon>
        <taxon>Streptomyces</taxon>
    </lineage>
</organism>
<evidence type="ECO:0000256" key="1">
    <source>
        <dbReference type="SAM" id="Phobius"/>
    </source>
</evidence>
<feature type="transmembrane region" description="Helical" evidence="1">
    <location>
        <begin position="234"/>
        <end position="253"/>
    </location>
</feature>
<feature type="transmembrane region" description="Helical" evidence="1">
    <location>
        <begin position="283"/>
        <end position="301"/>
    </location>
</feature>
<reference evidence="3" key="1">
    <citation type="journal article" date="2014" name="Int. J. Syst. Evol. Microbiol.">
        <title>Complete genome sequence of Corynebacterium casei LMG S-19264T (=DSM 44701T), isolated from a smear-ripened cheese.</title>
        <authorList>
            <consortium name="US DOE Joint Genome Institute (JGI-PGF)"/>
            <person name="Walter F."/>
            <person name="Albersmeier A."/>
            <person name="Kalinowski J."/>
            <person name="Ruckert C."/>
        </authorList>
    </citation>
    <scope>NUCLEOTIDE SEQUENCE</scope>
    <source>
        <strain evidence="3">JCM 4234</strain>
    </source>
</reference>
<proteinExistence type="predicted"/>
<protein>
    <recommendedName>
        <fullName evidence="5">Integral membrane protein</fullName>
    </recommendedName>
</protein>
<feature type="chain" id="PRO_5036677336" description="Integral membrane protein" evidence="2">
    <location>
        <begin position="46"/>
        <end position="329"/>
    </location>
</feature>
<name>A0A918GHW2_STRGD</name>
<comment type="caution">
    <text evidence="3">The sequence shown here is derived from an EMBL/GenBank/DDBJ whole genome shotgun (WGS) entry which is preliminary data.</text>
</comment>
<keyword evidence="1" id="KW-1133">Transmembrane helix</keyword>
<keyword evidence="4" id="KW-1185">Reference proteome</keyword>
<evidence type="ECO:0000313" key="3">
    <source>
        <dbReference type="EMBL" id="GGS36953.1"/>
    </source>
</evidence>
<keyword evidence="2" id="KW-0732">Signal</keyword>
<accession>A0A918GHW2</accession>
<dbReference type="AlphaFoldDB" id="A0A918GHW2"/>
<evidence type="ECO:0008006" key="5">
    <source>
        <dbReference type="Google" id="ProtNLM"/>
    </source>
</evidence>
<dbReference type="Proteomes" id="UP000653493">
    <property type="component" value="Unassembled WGS sequence"/>
</dbReference>
<keyword evidence="1" id="KW-0472">Membrane</keyword>
<feature type="transmembrane region" description="Helical" evidence="1">
    <location>
        <begin position="209"/>
        <end position="227"/>
    </location>
</feature>
<evidence type="ECO:0000313" key="4">
    <source>
        <dbReference type="Proteomes" id="UP000653493"/>
    </source>
</evidence>
<dbReference type="EMBL" id="BMSL01000006">
    <property type="protein sequence ID" value="GGS36953.1"/>
    <property type="molecule type" value="Genomic_DNA"/>
</dbReference>
<reference evidence="3" key="2">
    <citation type="submission" date="2020-09" db="EMBL/GenBank/DDBJ databases">
        <authorList>
            <person name="Sun Q."/>
            <person name="Ohkuma M."/>
        </authorList>
    </citation>
    <scope>NUCLEOTIDE SEQUENCE</scope>
    <source>
        <strain evidence="3">JCM 4234</strain>
    </source>
</reference>